<comment type="caution">
    <text evidence="1">The sequence shown here is derived from an EMBL/GenBank/DDBJ whole genome shotgun (WGS) entry which is preliminary data.</text>
</comment>
<protein>
    <submittedName>
        <fullName evidence="1">Uncharacterized protein</fullName>
    </submittedName>
</protein>
<dbReference type="Proteomes" id="UP000003688">
    <property type="component" value="Unassembled WGS sequence"/>
</dbReference>
<name>B9XBH6_PEDPL</name>
<dbReference type="STRING" id="320771.Cflav_PD5496"/>
<evidence type="ECO:0000313" key="2">
    <source>
        <dbReference type="Proteomes" id="UP000003688"/>
    </source>
</evidence>
<accession>B9XBH6</accession>
<dbReference type="AlphaFoldDB" id="B9XBH6"/>
<keyword evidence="2" id="KW-1185">Reference proteome</keyword>
<evidence type="ECO:0000313" key="1">
    <source>
        <dbReference type="EMBL" id="EEF62861.1"/>
    </source>
</evidence>
<sequence>MEEFDRAAFLLNARVVVEVDGLGLVLLPSGFI</sequence>
<dbReference type="EMBL" id="ABOX02000003">
    <property type="protein sequence ID" value="EEF62861.1"/>
    <property type="molecule type" value="Genomic_DNA"/>
</dbReference>
<organism evidence="1 2">
    <name type="scientific">Pedosphaera parvula (strain Ellin514)</name>
    <dbReference type="NCBI Taxonomy" id="320771"/>
    <lineage>
        <taxon>Bacteria</taxon>
        <taxon>Pseudomonadati</taxon>
        <taxon>Verrucomicrobiota</taxon>
        <taxon>Pedosphaerae</taxon>
        <taxon>Pedosphaerales</taxon>
        <taxon>Pedosphaeraceae</taxon>
        <taxon>Pedosphaera</taxon>
    </lineage>
</organism>
<proteinExistence type="predicted"/>
<reference evidence="1 2" key="1">
    <citation type="journal article" date="2011" name="J. Bacteriol.">
        <title>Genome sequence of 'Pedosphaera parvula' Ellin514, an aerobic Verrucomicrobial isolate from pasture soil.</title>
        <authorList>
            <person name="Kant R."/>
            <person name="van Passel M.W."/>
            <person name="Sangwan P."/>
            <person name="Palva A."/>
            <person name="Lucas S."/>
            <person name="Copeland A."/>
            <person name="Lapidus A."/>
            <person name="Glavina Del Rio T."/>
            <person name="Dalin E."/>
            <person name="Tice H."/>
            <person name="Bruce D."/>
            <person name="Goodwin L."/>
            <person name="Pitluck S."/>
            <person name="Chertkov O."/>
            <person name="Larimer F.W."/>
            <person name="Land M.L."/>
            <person name="Hauser L."/>
            <person name="Brettin T.S."/>
            <person name="Detter J.C."/>
            <person name="Han S."/>
            <person name="de Vos W.M."/>
            <person name="Janssen P.H."/>
            <person name="Smidt H."/>
        </authorList>
    </citation>
    <scope>NUCLEOTIDE SEQUENCE [LARGE SCALE GENOMIC DNA]</scope>
    <source>
        <strain evidence="1 2">Ellin514</strain>
    </source>
</reference>
<gene>
    <name evidence="1" type="ORF">Cflav_PD5496</name>
</gene>